<organism evidence="1 2">
    <name type="scientific">Bacillus swezeyi</name>
    <dbReference type="NCBI Taxonomy" id="1925020"/>
    <lineage>
        <taxon>Bacteria</taxon>
        <taxon>Bacillati</taxon>
        <taxon>Bacillota</taxon>
        <taxon>Bacilli</taxon>
        <taxon>Bacillales</taxon>
        <taxon>Bacillaceae</taxon>
        <taxon>Bacillus</taxon>
    </lineage>
</organism>
<dbReference type="Proteomes" id="UP000187367">
    <property type="component" value="Unassembled WGS sequence"/>
</dbReference>
<reference evidence="1 2" key="1">
    <citation type="submission" date="2017-01" db="EMBL/GenBank/DDBJ databases">
        <title>Bacillus phylogenomics.</title>
        <authorList>
            <person name="Dunlap C."/>
        </authorList>
    </citation>
    <scope>NUCLEOTIDE SEQUENCE [LARGE SCALE GENOMIC DNA]</scope>
    <source>
        <strain evidence="1 2">NRRL B-41282</strain>
    </source>
</reference>
<protein>
    <submittedName>
        <fullName evidence="1">Uncharacterized protein</fullName>
    </submittedName>
</protein>
<evidence type="ECO:0000313" key="2">
    <source>
        <dbReference type="Proteomes" id="UP000187367"/>
    </source>
</evidence>
<keyword evidence="2" id="KW-1185">Reference proteome</keyword>
<accession>A0A1R1Q720</accession>
<comment type="caution">
    <text evidence="1">The sequence shown here is derived from an EMBL/GenBank/DDBJ whole genome shotgun (WGS) entry which is preliminary data.</text>
</comment>
<name>A0A1R1RFI2_9BACI</name>
<sequence>MLGKKLYSCLVCGYKGLNENLLCNGEYQKTFDICPCCNFEFGYSEDHDVSLGFIVTPDHLIEAAFQLYRKQWIEAGMKIAHPEDIPEELKNGECLKFEVLLKQLKSLNLDIENLDIDGFN</sequence>
<dbReference type="EMBL" id="MTJL01000062">
    <property type="protein sequence ID" value="OMH98084.1"/>
    <property type="molecule type" value="Genomic_DNA"/>
</dbReference>
<proteinExistence type="predicted"/>
<evidence type="ECO:0000313" key="1">
    <source>
        <dbReference type="EMBL" id="OMH98084.1"/>
    </source>
</evidence>
<dbReference type="AlphaFoldDB" id="A0A1R1RFI2"/>
<accession>A0A1R1RFI2</accession>
<gene>
    <name evidence="1" type="ORF">BW143_22060</name>
</gene>